<dbReference type="InterPro" id="IPR009061">
    <property type="entry name" value="DNA-bd_dom_put_sf"/>
</dbReference>
<dbReference type="PANTHER" id="PTHR30204:SF94">
    <property type="entry name" value="HEAVY METAL-DEPENDENT TRANSCRIPTIONAL REGULATOR HI_0293-RELATED"/>
    <property type="match status" value="1"/>
</dbReference>
<evidence type="ECO:0000256" key="2">
    <source>
        <dbReference type="ARBA" id="ARBA00023125"/>
    </source>
</evidence>
<dbReference type="SMART" id="SM00422">
    <property type="entry name" value="HTH_MERR"/>
    <property type="match status" value="1"/>
</dbReference>
<keyword evidence="7" id="KW-1185">Reference proteome</keyword>
<name>A0A1H1EVC2_9PSED</name>
<feature type="domain" description="HTH merR-type" evidence="5">
    <location>
        <begin position="36"/>
        <end position="105"/>
    </location>
</feature>
<dbReference type="GO" id="GO:0003677">
    <property type="term" value="F:DNA binding"/>
    <property type="evidence" value="ECO:0007669"/>
    <property type="project" value="UniProtKB-KW"/>
</dbReference>
<dbReference type="Proteomes" id="UP000199570">
    <property type="component" value="Unassembled WGS sequence"/>
</dbReference>
<protein>
    <submittedName>
        <fullName evidence="6">DNA-binding transcriptional regulator, MerR family</fullName>
    </submittedName>
</protein>
<dbReference type="Gene3D" id="1.10.1660.10">
    <property type="match status" value="1"/>
</dbReference>
<evidence type="ECO:0000313" key="7">
    <source>
        <dbReference type="Proteomes" id="UP000199570"/>
    </source>
</evidence>
<reference evidence="7" key="1">
    <citation type="submission" date="2016-10" db="EMBL/GenBank/DDBJ databases">
        <authorList>
            <person name="Varghese N."/>
            <person name="Submissions S."/>
        </authorList>
    </citation>
    <scope>NUCLEOTIDE SEQUENCE [LARGE SCALE GENOMIC DNA]</scope>
    <source>
        <strain evidence="7">BS3775</strain>
    </source>
</reference>
<evidence type="ECO:0000256" key="3">
    <source>
        <dbReference type="ARBA" id="ARBA00023163"/>
    </source>
</evidence>
<keyword evidence="3" id="KW-0804">Transcription</keyword>
<dbReference type="Pfam" id="PF13411">
    <property type="entry name" value="MerR_1"/>
    <property type="match status" value="1"/>
</dbReference>
<gene>
    <name evidence="6" type="ORF">SAMN04490195_2369</name>
</gene>
<feature type="region of interest" description="Disordered" evidence="4">
    <location>
        <begin position="174"/>
        <end position="195"/>
    </location>
</feature>
<keyword evidence="1" id="KW-0805">Transcription regulation</keyword>
<evidence type="ECO:0000259" key="5">
    <source>
        <dbReference type="PROSITE" id="PS50937"/>
    </source>
</evidence>
<dbReference type="PROSITE" id="PS00552">
    <property type="entry name" value="HTH_MERR_1"/>
    <property type="match status" value="1"/>
</dbReference>
<proteinExistence type="predicted"/>
<organism evidence="6 7">
    <name type="scientific">Pseudomonas moorei</name>
    <dbReference type="NCBI Taxonomy" id="395599"/>
    <lineage>
        <taxon>Bacteria</taxon>
        <taxon>Pseudomonadati</taxon>
        <taxon>Pseudomonadota</taxon>
        <taxon>Gammaproteobacteria</taxon>
        <taxon>Pseudomonadales</taxon>
        <taxon>Pseudomonadaceae</taxon>
        <taxon>Pseudomonas</taxon>
    </lineage>
</organism>
<dbReference type="PROSITE" id="PS50937">
    <property type="entry name" value="HTH_MERR_2"/>
    <property type="match status" value="1"/>
</dbReference>
<accession>A0A1H1EVC2</accession>
<dbReference type="SUPFAM" id="SSF46955">
    <property type="entry name" value="Putative DNA-binding domain"/>
    <property type="match status" value="1"/>
</dbReference>
<dbReference type="AlphaFoldDB" id="A0A1H1EVC2"/>
<dbReference type="InterPro" id="IPR047057">
    <property type="entry name" value="MerR_fam"/>
</dbReference>
<evidence type="ECO:0000313" key="6">
    <source>
        <dbReference type="EMBL" id="SDQ92568.1"/>
    </source>
</evidence>
<dbReference type="PANTHER" id="PTHR30204">
    <property type="entry name" value="REDOX-CYCLING DRUG-SENSING TRANSCRIPTIONAL ACTIVATOR SOXR"/>
    <property type="match status" value="1"/>
</dbReference>
<evidence type="ECO:0000256" key="1">
    <source>
        <dbReference type="ARBA" id="ARBA00023015"/>
    </source>
</evidence>
<dbReference type="InterPro" id="IPR000551">
    <property type="entry name" value="MerR-type_HTH_dom"/>
</dbReference>
<keyword evidence="2 6" id="KW-0238">DNA-binding</keyword>
<dbReference type="GO" id="GO:0003700">
    <property type="term" value="F:DNA-binding transcription factor activity"/>
    <property type="evidence" value="ECO:0007669"/>
    <property type="project" value="InterPro"/>
</dbReference>
<dbReference type="EMBL" id="FNKJ01000003">
    <property type="protein sequence ID" value="SDQ92568.1"/>
    <property type="molecule type" value="Genomic_DNA"/>
</dbReference>
<sequence length="195" mass="21539">MSFMTAEQRIKTEPLGRLMTLGLKLTLRSLGFLGRDMRIGELAKISGLAPSRIRFYEASGLIKSVERKANGYRDYAPDTEWVLEIITGAQAAGFSLEEIRQLMPMNASGWQHDQLLSGLKQKVEEIEVLQQRLAQNKEQLLLVIKGIEGKPEGMACADNAQLLINRLREEGVTPASGKRAAGAARKRTAREAFGA</sequence>
<evidence type="ECO:0000256" key="4">
    <source>
        <dbReference type="SAM" id="MobiDB-lite"/>
    </source>
</evidence>